<dbReference type="EMBL" id="JARPUR010000001">
    <property type="protein sequence ID" value="KAK4884926.1"/>
    <property type="molecule type" value="Genomic_DNA"/>
</dbReference>
<evidence type="ECO:0000313" key="2">
    <source>
        <dbReference type="EMBL" id="KAK4884926.1"/>
    </source>
</evidence>
<reference evidence="3" key="1">
    <citation type="submission" date="2023-01" db="EMBL/GenBank/DDBJ databases">
        <title>Key to firefly adult light organ development and bioluminescence: homeobox transcription factors regulate luciferase expression and transportation to peroxisome.</title>
        <authorList>
            <person name="Fu X."/>
        </authorList>
    </citation>
    <scope>NUCLEOTIDE SEQUENCE [LARGE SCALE GENOMIC DNA]</scope>
</reference>
<evidence type="ECO:0000313" key="3">
    <source>
        <dbReference type="Proteomes" id="UP001353858"/>
    </source>
</evidence>
<protein>
    <recommendedName>
        <fullName evidence="1">Chromo domain-containing protein</fullName>
    </recommendedName>
</protein>
<organism evidence="2 3">
    <name type="scientific">Aquatica leii</name>
    <dbReference type="NCBI Taxonomy" id="1421715"/>
    <lineage>
        <taxon>Eukaryota</taxon>
        <taxon>Metazoa</taxon>
        <taxon>Ecdysozoa</taxon>
        <taxon>Arthropoda</taxon>
        <taxon>Hexapoda</taxon>
        <taxon>Insecta</taxon>
        <taxon>Pterygota</taxon>
        <taxon>Neoptera</taxon>
        <taxon>Endopterygota</taxon>
        <taxon>Coleoptera</taxon>
        <taxon>Polyphaga</taxon>
        <taxon>Elateriformia</taxon>
        <taxon>Elateroidea</taxon>
        <taxon>Lampyridae</taxon>
        <taxon>Luciolinae</taxon>
        <taxon>Aquatica</taxon>
    </lineage>
</organism>
<dbReference type="PROSITE" id="PS50013">
    <property type="entry name" value="CHROMO_2"/>
    <property type="match status" value="1"/>
</dbReference>
<sequence>MKPIDVTAQTKIPTFDIIKTFRKNVKFKVDDVVRISKNKGVFAKGYTPNWSTELFKIKKVQITNPVTYLIEDFRGNPILGGFYEFELQKTKHSDVYLVEKVLRRKGNKIYVKWLGLNERSWIDKTHIY</sequence>
<dbReference type="PANTHER" id="PTHR46585">
    <property type="entry name" value="INTEGRASE CORE DOMAIN CONTAINING PROTEIN"/>
    <property type="match status" value="1"/>
</dbReference>
<evidence type="ECO:0000259" key="1">
    <source>
        <dbReference type="PROSITE" id="PS50013"/>
    </source>
</evidence>
<accession>A0AAN7SCL7</accession>
<name>A0AAN7SCL7_9COLE</name>
<gene>
    <name evidence="2" type="ORF">RN001_001197</name>
</gene>
<dbReference type="AlphaFoldDB" id="A0AAN7SCL7"/>
<proteinExistence type="predicted"/>
<feature type="domain" description="Chromo" evidence="1">
    <location>
        <begin position="96"/>
        <end position="128"/>
    </location>
</feature>
<comment type="caution">
    <text evidence="2">The sequence shown here is derived from an EMBL/GenBank/DDBJ whole genome shotgun (WGS) entry which is preliminary data.</text>
</comment>
<dbReference type="InterPro" id="IPR000953">
    <property type="entry name" value="Chromo/chromo_shadow_dom"/>
</dbReference>
<keyword evidence="3" id="KW-1185">Reference proteome</keyword>
<dbReference type="Proteomes" id="UP001353858">
    <property type="component" value="Unassembled WGS sequence"/>
</dbReference>
<dbReference type="PANTHER" id="PTHR46585:SF1">
    <property type="entry name" value="CHROMO DOMAIN-CONTAINING PROTEIN"/>
    <property type="match status" value="1"/>
</dbReference>